<dbReference type="EMBL" id="FXUV02000018">
    <property type="protein sequence ID" value="SNB64172.1"/>
    <property type="molecule type" value="Genomic_DNA"/>
</dbReference>
<dbReference type="STRING" id="1522312.GCA_900177895_01450"/>
<gene>
    <name evidence="2" type="ORF">KEBURONENSIS_01125</name>
    <name evidence="1" type="ORF">KEBURONENSIS_01201</name>
</gene>
<dbReference type="Proteomes" id="UP000215450">
    <property type="component" value="Unassembled WGS sequence"/>
</dbReference>
<evidence type="ECO:0000313" key="1">
    <source>
        <dbReference type="EMBL" id="SMQ12191.1"/>
    </source>
</evidence>
<evidence type="ECO:0000313" key="2">
    <source>
        <dbReference type="EMBL" id="SNB64172.1"/>
    </source>
</evidence>
<dbReference type="RefSeq" id="WP_032137517.1">
    <property type="nucleotide sequence ID" value="NZ_JARWMR010000001.1"/>
</dbReference>
<dbReference type="AlphaFoldDB" id="A0A238TCY3"/>
<accession>A0A238TCY3</accession>
<reference evidence="2 3" key="2">
    <citation type="submission" date="2017-06" db="EMBL/GenBank/DDBJ databases">
        <authorList>
            <person name="Kim H.J."/>
            <person name="Triplett B.A."/>
        </authorList>
    </citation>
    <scope>NUCLEOTIDE SEQUENCE [LARGE SCALE GENOMIC DNA]</scope>
    <source>
        <strain evidence="2">Kingella_eburonensis</strain>
    </source>
</reference>
<organism evidence="2 3">
    <name type="scientific">Kingella negevensis</name>
    <dbReference type="NCBI Taxonomy" id="1522312"/>
    <lineage>
        <taxon>Bacteria</taxon>
        <taxon>Pseudomonadati</taxon>
        <taxon>Pseudomonadota</taxon>
        <taxon>Betaproteobacteria</taxon>
        <taxon>Neisseriales</taxon>
        <taxon>Neisseriaceae</taxon>
        <taxon>Kingella</taxon>
    </lineage>
</organism>
<name>A0A238TCY3_9NEIS</name>
<protein>
    <submittedName>
        <fullName evidence="2">Uncharacterized protein</fullName>
    </submittedName>
</protein>
<dbReference type="EMBL" id="FXUV01000016">
    <property type="protein sequence ID" value="SMQ12191.1"/>
    <property type="molecule type" value="Genomic_DNA"/>
</dbReference>
<sequence length="82" mass="9695">MKNKFALINDLYVERDNQGNLVSYIKCDHSPRVQQCELRFGMEPELRILLVVLFQKFQLKNRKGIKESTKTIMRGLINNQIK</sequence>
<proteinExistence type="predicted"/>
<reference evidence="1" key="1">
    <citation type="submission" date="2017-05" db="EMBL/GenBank/DDBJ databases">
        <authorList>
            <person name="Song R."/>
            <person name="Chenine A.L."/>
            <person name="Ruprecht R.M."/>
        </authorList>
    </citation>
    <scope>NUCLEOTIDE SEQUENCE</scope>
    <source>
        <strain evidence="1">Kingella_eburonensis</strain>
    </source>
</reference>
<evidence type="ECO:0000313" key="3">
    <source>
        <dbReference type="Proteomes" id="UP000215450"/>
    </source>
</evidence>
<keyword evidence="3" id="KW-1185">Reference proteome</keyword>